<dbReference type="EMBL" id="JADCKB010000011">
    <property type="protein sequence ID" value="MBE5040145.1"/>
    <property type="molecule type" value="Genomic_DNA"/>
</dbReference>
<dbReference type="InterPro" id="IPR036465">
    <property type="entry name" value="vWFA_dom_sf"/>
</dbReference>
<reference evidence="1" key="1">
    <citation type="submission" date="2020-10" db="EMBL/GenBank/DDBJ databases">
        <title>ChiBAC.</title>
        <authorList>
            <person name="Zenner C."/>
            <person name="Hitch T.C.A."/>
            <person name="Clavel T."/>
        </authorList>
    </citation>
    <scope>NUCLEOTIDE SEQUENCE</scope>
    <source>
        <strain evidence="1">DSM 107454</strain>
    </source>
</reference>
<evidence type="ECO:0000313" key="1">
    <source>
        <dbReference type="EMBL" id="MBE5040145.1"/>
    </source>
</evidence>
<dbReference type="SUPFAM" id="SSF53300">
    <property type="entry name" value="vWA-like"/>
    <property type="match status" value="1"/>
</dbReference>
<protein>
    <recommendedName>
        <fullName evidence="3">VIT domain-containing protein</fullName>
    </recommendedName>
</protein>
<dbReference type="RefSeq" id="WP_226392692.1">
    <property type="nucleotide sequence ID" value="NZ_JADCKB010000011.1"/>
</dbReference>
<evidence type="ECO:0000313" key="2">
    <source>
        <dbReference type="Proteomes" id="UP000806542"/>
    </source>
</evidence>
<evidence type="ECO:0008006" key="3">
    <source>
        <dbReference type="Google" id="ProtNLM"/>
    </source>
</evidence>
<keyword evidence="2" id="KW-1185">Reference proteome</keyword>
<gene>
    <name evidence="1" type="ORF">INF28_06685</name>
</gene>
<proteinExistence type="predicted"/>
<sequence length="689" mass="77882">MKFLKKITISGEFRLAYVLLLMQYTFYNDSKGHIGGRYVFPMPEEIVIRDLQILTAGKTVLRASIQPACLPELQEFGVKLLQLTPQTYCLQMDSVAPGEEFQLQMQGVMPLQIAGNGYRFVFPLGFLLPGMEQQKMECCPVEMDFTLAPAPDTVWSPTHQLQIHRKEREMEIFCLTEAGKDFALDVKQDHPVPVSLLRENMNEGIGIYRLCTINKNLYLEKRRSSVWLLLDLSGIHSEEKTNAVKELLYRAVESLPEDILIHIWCTSEKLPVFHGFRMAQSEDQIFSVLEKTDNGKGSLAEMFLNLSTCKDLQSGDLVLLFTGGSPAQPEAALKMKKKLPAVHLMTTGAVANTEFVHRWKNGQGGEKCVHVHFYEQEAPQYRLPDIINRLLYPSIVPLVTAEDGVTEEMLTLPDATLGMDGYVDVAVRYTGRAPMRFALWVDGKKKEVCSAIHSPVFRNLPAADALFGMYKTEHLKTLLNKTEVSSHRRIKQEMLETGLRFRMINSETVFAIDYGEKINAVPIVFYSSISEGMEEYQNRPSIFGEEESGLCLQPGKKKILISYCQQIILQGICSDGSIAAPYVYGREKRGLQTAYSCLALSFCIAEAEGKYKAVLKQVYADAEAYLKSNPPKGIAGFLLDEKEDMKQKLYLHRKEIHRMLPAVHELWRRLKNCPNDAEAAACLLLQCFL</sequence>
<dbReference type="AlphaFoldDB" id="A0A9D5M3W5"/>
<dbReference type="Proteomes" id="UP000806542">
    <property type="component" value="Unassembled WGS sequence"/>
</dbReference>
<name>A0A9D5M3W5_9FIRM</name>
<comment type="caution">
    <text evidence="1">The sequence shown here is derived from an EMBL/GenBank/DDBJ whole genome shotgun (WGS) entry which is preliminary data.</text>
</comment>
<accession>A0A9D5M3W5</accession>
<organism evidence="1 2">
    <name type="scientific">Ructibacterium gallinarum</name>
    <dbReference type="NCBI Taxonomy" id="2779355"/>
    <lineage>
        <taxon>Bacteria</taxon>
        <taxon>Bacillati</taxon>
        <taxon>Bacillota</taxon>
        <taxon>Clostridia</taxon>
        <taxon>Eubacteriales</taxon>
        <taxon>Oscillospiraceae</taxon>
        <taxon>Ructibacterium</taxon>
    </lineage>
</organism>